<dbReference type="RefSeq" id="WP_072809079.1">
    <property type="nucleotide sequence ID" value="NZ_JAHWLX010000079.1"/>
</dbReference>
<organism evidence="1 2">
    <name type="scientific">Rhodococcus zopfii</name>
    <dbReference type="NCBI Taxonomy" id="43772"/>
    <lineage>
        <taxon>Bacteria</taxon>
        <taxon>Bacillati</taxon>
        <taxon>Actinomycetota</taxon>
        <taxon>Actinomycetes</taxon>
        <taxon>Mycobacteriales</taxon>
        <taxon>Nocardiaceae</taxon>
        <taxon>Rhodococcus</taxon>
    </lineage>
</organism>
<dbReference type="EMBL" id="WBMO01000005">
    <property type="protein sequence ID" value="MDV2477737.1"/>
    <property type="molecule type" value="Genomic_DNA"/>
</dbReference>
<evidence type="ECO:0000313" key="1">
    <source>
        <dbReference type="EMBL" id="MDV2477737.1"/>
    </source>
</evidence>
<keyword evidence="2" id="KW-1185">Reference proteome</keyword>
<sequence length="164" mass="17396">MEPNRRSVRPEAVLGGRLLTFAGDGDIVGLSQQVTALVYGVTPGETSYDEVLEWVVTSIAEVITDKMGPIIDSEVDGATGYAVTLRTPDGTQLAVDDLPAPERHVWKAIVGTLEGDSRRAHTCLDAVEHGSGPGEQAHALIEAIGWLDRLLGLPALNGPYTVPD</sequence>
<evidence type="ECO:0000313" key="2">
    <source>
        <dbReference type="Proteomes" id="UP001275440"/>
    </source>
</evidence>
<name>A0ABU3WUP9_9NOCA</name>
<gene>
    <name evidence="1" type="ORF">F8M49_24405</name>
</gene>
<dbReference type="Proteomes" id="UP001275440">
    <property type="component" value="Unassembled WGS sequence"/>
</dbReference>
<reference evidence="1 2" key="1">
    <citation type="submission" date="2019-10" db="EMBL/GenBank/DDBJ databases">
        <title>Draft Genome Assembly of Rhodococcus zopfii DSM44189.</title>
        <authorList>
            <person name="Sutton J.M."/>
            <person name="Akob D.M."/>
            <person name="Bushman T.J."/>
        </authorList>
    </citation>
    <scope>NUCLEOTIDE SEQUENCE [LARGE SCALE GENOMIC DNA]</scope>
    <source>
        <strain evidence="1 2">DSM 44189</strain>
    </source>
</reference>
<protein>
    <submittedName>
        <fullName evidence="1">Uncharacterized protein</fullName>
    </submittedName>
</protein>
<comment type="caution">
    <text evidence="1">The sequence shown here is derived from an EMBL/GenBank/DDBJ whole genome shotgun (WGS) entry which is preliminary data.</text>
</comment>
<accession>A0ABU3WUP9</accession>
<proteinExistence type="predicted"/>